<keyword evidence="1" id="KW-0418">Kinase</keyword>
<evidence type="ECO:0000313" key="2">
    <source>
        <dbReference type="Proteomes" id="UP000317663"/>
    </source>
</evidence>
<name>A0A502G227_9GAMM</name>
<accession>A0A502G227</accession>
<evidence type="ECO:0000313" key="1">
    <source>
        <dbReference type="EMBL" id="TPG55600.1"/>
    </source>
</evidence>
<protein>
    <submittedName>
        <fullName evidence="1">2-dehydro-3-deoxygalactonokinase</fullName>
    </submittedName>
</protein>
<proteinExistence type="predicted"/>
<gene>
    <name evidence="1" type="ORF">EAH77_23345</name>
</gene>
<comment type="caution">
    <text evidence="1">The sequence shown here is derived from an EMBL/GenBank/DDBJ whole genome shotgun (WGS) entry which is preliminary data.</text>
</comment>
<organism evidence="1 2">
    <name type="scientific">Ewingella americana</name>
    <dbReference type="NCBI Taxonomy" id="41202"/>
    <lineage>
        <taxon>Bacteria</taxon>
        <taxon>Pseudomonadati</taxon>
        <taxon>Pseudomonadota</taxon>
        <taxon>Gammaproteobacteria</taxon>
        <taxon>Enterobacterales</taxon>
        <taxon>Yersiniaceae</taxon>
        <taxon>Ewingella</taxon>
    </lineage>
</organism>
<dbReference type="CDD" id="cd24012">
    <property type="entry name" value="ASKHA_NBD_KDGal-kinase"/>
    <property type="match status" value="1"/>
</dbReference>
<keyword evidence="2" id="KW-1185">Reference proteome</keyword>
<dbReference type="GO" id="GO:0008671">
    <property type="term" value="F:2-dehydro-3-deoxygalactonokinase activity"/>
    <property type="evidence" value="ECO:0007669"/>
    <property type="project" value="InterPro"/>
</dbReference>
<keyword evidence="1" id="KW-0808">Transferase</keyword>
<dbReference type="AlphaFoldDB" id="A0A502G227"/>
<dbReference type="Proteomes" id="UP000317663">
    <property type="component" value="Unassembled WGS sequence"/>
</dbReference>
<dbReference type="GO" id="GO:0034194">
    <property type="term" value="P:D-galactonate catabolic process"/>
    <property type="evidence" value="ECO:0007669"/>
    <property type="project" value="InterPro"/>
</dbReference>
<sequence>MTTSYIALDWGSTNLRAFLYQQGKCTAQAQSERGITRLNGTTPQQVFSEIIAPWQSLNLPVIMAGMIGSNAGWVDVPYLAAPVSLDALGEHLLAVEPALPVKAWIVPGICIDRDDNCNVMRGEETQLAGAFTECPASLYLMPGTHSKWVEAEGSLVRDFRTAMTGELHHLLMNHSLIGKGLPEQQPAADVFRLALETGYSHPEITGRLFEIRAAHVLNRLDKTAVSDWLSGLLIGSEVAQMLGHFGRHHHITVIGNPQLTERYAQALALAGIHWQALDGDQAFQSGIRSIVNAMDH</sequence>
<dbReference type="EMBL" id="RCZD01000018">
    <property type="protein sequence ID" value="TPG55600.1"/>
    <property type="molecule type" value="Genomic_DNA"/>
</dbReference>
<dbReference type="InterPro" id="IPR042257">
    <property type="entry name" value="DGOK_C"/>
</dbReference>
<dbReference type="Gene3D" id="3.30.420.310">
    <property type="entry name" value="2-keto-3-deoxy-galactonokinase, C-terminal domain"/>
    <property type="match status" value="1"/>
</dbReference>
<dbReference type="Pfam" id="PF05035">
    <property type="entry name" value="DGOK"/>
    <property type="match status" value="1"/>
</dbReference>
<dbReference type="OrthoDB" id="256574at2"/>
<dbReference type="InterPro" id="IPR007729">
    <property type="entry name" value="DGOK"/>
</dbReference>
<dbReference type="InterPro" id="IPR042258">
    <property type="entry name" value="DGOK_N"/>
</dbReference>
<reference evidence="1 2" key="1">
    <citation type="journal article" date="2019" name="Environ. Microbiol.">
        <title>Species interactions and distinct microbial communities in high Arctic permafrost affected cryosols are associated with the CH4 and CO2 gas fluxes.</title>
        <authorList>
            <person name="Altshuler I."/>
            <person name="Hamel J."/>
            <person name="Turney S."/>
            <person name="Magnuson E."/>
            <person name="Levesque R."/>
            <person name="Greer C."/>
            <person name="Whyte L.G."/>
        </authorList>
    </citation>
    <scope>NUCLEOTIDE SEQUENCE [LARGE SCALE GENOMIC DNA]</scope>
    <source>
        <strain evidence="1 2">E4</strain>
    </source>
</reference>
<dbReference type="Gene3D" id="3.30.420.300">
    <property type="entry name" value="2-keto-3-deoxy-galactonokinase, substrate binding domain"/>
    <property type="match status" value="1"/>
</dbReference>
<dbReference type="RefSeq" id="WP_140475532.1">
    <property type="nucleotide sequence ID" value="NZ_RCZD01000018.1"/>
</dbReference>